<dbReference type="AlphaFoldDB" id="A0A8X6YMR1"/>
<reference evidence="2" key="1">
    <citation type="submission" date="2020-08" db="EMBL/GenBank/DDBJ databases">
        <title>Multicomponent nature underlies the extraordinary mechanical properties of spider dragline silk.</title>
        <authorList>
            <person name="Kono N."/>
            <person name="Nakamura H."/>
            <person name="Mori M."/>
            <person name="Yoshida Y."/>
            <person name="Ohtoshi R."/>
            <person name="Malay A.D."/>
            <person name="Moran D.A.P."/>
            <person name="Tomita M."/>
            <person name="Numata K."/>
            <person name="Arakawa K."/>
        </authorList>
    </citation>
    <scope>NUCLEOTIDE SEQUENCE</scope>
</reference>
<feature type="compositionally biased region" description="Low complexity" evidence="1">
    <location>
        <begin position="319"/>
        <end position="329"/>
    </location>
</feature>
<dbReference type="OrthoDB" id="7444419at2759"/>
<evidence type="ECO:0000256" key="1">
    <source>
        <dbReference type="SAM" id="MobiDB-lite"/>
    </source>
</evidence>
<dbReference type="Proteomes" id="UP000886998">
    <property type="component" value="Unassembled WGS sequence"/>
</dbReference>
<gene>
    <name evidence="2" type="primary">AVEN_143526_1</name>
    <name evidence="2" type="ORF">TNIN_385611</name>
</gene>
<accession>A0A8X6YMR1</accession>
<dbReference type="EMBL" id="BMAV01020724">
    <property type="protein sequence ID" value="GFY74409.1"/>
    <property type="molecule type" value="Genomic_DNA"/>
</dbReference>
<dbReference type="PANTHER" id="PTHR47331:SF5">
    <property type="entry name" value="RIBONUCLEASE H"/>
    <property type="match status" value="1"/>
</dbReference>
<sequence length="335" mass="38570">MFQIQSMVRSKQRPQLSIKLPEIPLPKFSGKYEKWSNFKIQFNNIISTNSQLSSEQKLHYLKAALTFETKNLETISDSFESSFKSLEERYENERLIAETQVKAILNLAKLNNESAKDLRNLIDDVNKNIRALKVLEFERNNLSDILILNNILQKLDKETLKQFEYSLNSTENPKSDDFILFLEKCAQVLSNVNKNSFVKSMFIQDRNKSKIFFIKSNNSAYACILCNQRHPIYKCDSFLKLNVIQRKEIVTKHMCLNCLSDQHTISKCKSKHSCSVCGFQHNTLLHRQKRESVNAPLIYSASPLQGQELNPNAEDFRSSQESTAASLSSIVEAKP</sequence>
<dbReference type="InterPro" id="IPR005312">
    <property type="entry name" value="DUF1759"/>
</dbReference>
<organism evidence="2 3">
    <name type="scientific">Trichonephila inaurata madagascariensis</name>
    <dbReference type="NCBI Taxonomy" id="2747483"/>
    <lineage>
        <taxon>Eukaryota</taxon>
        <taxon>Metazoa</taxon>
        <taxon>Ecdysozoa</taxon>
        <taxon>Arthropoda</taxon>
        <taxon>Chelicerata</taxon>
        <taxon>Arachnida</taxon>
        <taxon>Araneae</taxon>
        <taxon>Araneomorphae</taxon>
        <taxon>Entelegynae</taxon>
        <taxon>Araneoidea</taxon>
        <taxon>Nephilidae</taxon>
        <taxon>Trichonephila</taxon>
        <taxon>Trichonephila inaurata</taxon>
    </lineage>
</organism>
<protein>
    <submittedName>
        <fullName evidence="2">Integrase catalytic domain-containing protein</fullName>
    </submittedName>
</protein>
<proteinExistence type="predicted"/>
<dbReference type="Pfam" id="PF03564">
    <property type="entry name" value="DUF1759"/>
    <property type="match status" value="1"/>
</dbReference>
<feature type="region of interest" description="Disordered" evidence="1">
    <location>
        <begin position="307"/>
        <end position="335"/>
    </location>
</feature>
<evidence type="ECO:0000313" key="2">
    <source>
        <dbReference type="EMBL" id="GFY74409.1"/>
    </source>
</evidence>
<comment type="caution">
    <text evidence="2">The sequence shown here is derived from an EMBL/GenBank/DDBJ whole genome shotgun (WGS) entry which is preliminary data.</text>
</comment>
<keyword evidence="3" id="KW-1185">Reference proteome</keyword>
<name>A0A8X6YMR1_9ARAC</name>
<dbReference type="PANTHER" id="PTHR47331">
    <property type="entry name" value="PHD-TYPE DOMAIN-CONTAINING PROTEIN"/>
    <property type="match status" value="1"/>
</dbReference>
<evidence type="ECO:0000313" key="3">
    <source>
        <dbReference type="Proteomes" id="UP000886998"/>
    </source>
</evidence>